<sequence>MAVWNKVKSLFQGPSNAPQKNSSSGLKPQHQTHKEGHTSQQSRNHDSNDGEDLCRNLSEVAAPEPVQRLSPQEQVRRPSLEQRLSDMSRSSHEKEDDNYENLSELAAPEPIERLSESEMARRPSLKQSFSRSHYSSRG</sequence>
<gene>
    <name evidence="2" type="ORF">BDV33DRAFT_201896</name>
</gene>
<evidence type="ECO:0000313" key="3">
    <source>
        <dbReference type="Proteomes" id="UP000326799"/>
    </source>
</evidence>
<reference evidence="2 3" key="1">
    <citation type="submission" date="2019-04" db="EMBL/GenBank/DDBJ databases">
        <title>Fungal friends and foes A comparative genomics study of 23 Aspergillus species from section Flavi.</title>
        <authorList>
            <consortium name="DOE Joint Genome Institute"/>
            <person name="Kjaerbolling I."/>
            <person name="Vesth T.C."/>
            <person name="Frisvad J.C."/>
            <person name="Nybo J.L."/>
            <person name="Theobald S."/>
            <person name="Kildgaard S."/>
            <person name="Petersen T.I."/>
            <person name="Kuo A."/>
            <person name="Sato A."/>
            <person name="Lyhne E.K."/>
            <person name="Kogle M.E."/>
            <person name="Wiebenga A."/>
            <person name="Kun R.S."/>
            <person name="Lubbers R.J."/>
            <person name="Makela M.R."/>
            <person name="Barry K."/>
            <person name="Chovatia M."/>
            <person name="Clum A."/>
            <person name="Daum C."/>
            <person name="Haridas S."/>
            <person name="He G."/>
            <person name="LaButti K."/>
            <person name="Lipzen A."/>
            <person name="Mondo S."/>
            <person name="Pangilinan J."/>
            <person name="Riley R."/>
            <person name="Salamov A."/>
            <person name="Simmons B.A."/>
            <person name="Magnuson J.K."/>
            <person name="Henrissat B."/>
            <person name="Mortensen U.H."/>
            <person name="Larsen T.O."/>
            <person name="De vries R.P."/>
            <person name="Grigoriev I.V."/>
            <person name="Machida M."/>
            <person name="Baker S.E."/>
            <person name="Andersen M.R."/>
        </authorList>
    </citation>
    <scope>NUCLEOTIDE SEQUENCE [LARGE SCALE GENOMIC DNA]</scope>
    <source>
        <strain evidence="2 3">CBS 126849</strain>
    </source>
</reference>
<evidence type="ECO:0000256" key="1">
    <source>
        <dbReference type="SAM" id="MobiDB-lite"/>
    </source>
</evidence>
<protein>
    <submittedName>
        <fullName evidence="2">Uncharacterized protein</fullName>
    </submittedName>
</protein>
<feature type="compositionally biased region" description="Polar residues" evidence="1">
    <location>
        <begin position="125"/>
        <end position="138"/>
    </location>
</feature>
<feature type="compositionally biased region" description="Basic and acidic residues" evidence="1">
    <location>
        <begin position="74"/>
        <end position="95"/>
    </location>
</feature>
<dbReference type="EMBL" id="ML733416">
    <property type="protein sequence ID" value="KAB8221896.1"/>
    <property type="molecule type" value="Genomic_DNA"/>
</dbReference>
<evidence type="ECO:0000313" key="2">
    <source>
        <dbReference type="EMBL" id="KAB8221896.1"/>
    </source>
</evidence>
<organism evidence="2 3">
    <name type="scientific">Aspergillus novoparasiticus</name>
    <dbReference type="NCBI Taxonomy" id="986946"/>
    <lineage>
        <taxon>Eukaryota</taxon>
        <taxon>Fungi</taxon>
        <taxon>Dikarya</taxon>
        <taxon>Ascomycota</taxon>
        <taxon>Pezizomycotina</taxon>
        <taxon>Eurotiomycetes</taxon>
        <taxon>Eurotiomycetidae</taxon>
        <taxon>Eurotiales</taxon>
        <taxon>Aspergillaceae</taxon>
        <taxon>Aspergillus</taxon>
        <taxon>Aspergillus subgen. Circumdati</taxon>
    </lineage>
</organism>
<dbReference type="AlphaFoldDB" id="A0A5N6EWK7"/>
<dbReference type="Proteomes" id="UP000326799">
    <property type="component" value="Unassembled WGS sequence"/>
</dbReference>
<feature type="region of interest" description="Disordered" evidence="1">
    <location>
        <begin position="1"/>
        <end position="138"/>
    </location>
</feature>
<proteinExistence type="predicted"/>
<accession>A0A5N6EWK7</accession>
<feature type="compositionally biased region" description="Basic and acidic residues" evidence="1">
    <location>
        <begin position="32"/>
        <end position="54"/>
    </location>
</feature>
<feature type="compositionally biased region" description="Basic and acidic residues" evidence="1">
    <location>
        <begin position="110"/>
        <end position="121"/>
    </location>
</feature>
<keyword evidence="3" id="KW-1185">Reference proteome</keyword>
<feature type="compositionally biased region" description="Polar residues" evidence="1">
    <location>
        <begin position="12"/>
        <end position="26"/>
    </location>
</feature>
<name>A0A5N6EWK7_9EURO</name>